<name>A0A561R219_9HYPH</name>
<dbReference type="RefSeq" id="WP_145634427.1">
    <property type="nucleotide sequence ID" value="NZ_VIWP01000002.1"/>
</dbReference>
<accession>A0A561R219</accession>
<gene>
    <name evidence="1" type="ORF">FHW37_102305</name>
</gene>
<dbReference type="EMBL" id="VIWP01000002">
    <property type="protein sequence ID" value="TWF56667.1"/>
    <property type="molecule type" value="Genomic_DNA"/>
</dbReference>
<dbReference type="OrthoDB" id="8355830at2"/>
<comment type="caution">
    <text evidence="1">The sequence shown here is derived from an EMBL/GenBank/DDBJ whole genome shotgun (WGS) entry which is preliminary data.</text>
</comment>
<dbReference type="Proteomes" id="UP000320653">
    <property type="component" value="Unassembled WGS sequence"/>
</dbReference>
<proteinExistence type="predicted"/>
<reference evidence="1 2" key="1">
    <citation type="submission" date="2019-06" db="EMBL/GenBank/DDBJ databases">
        <title>Sorghum-associated microbial communities from plants grown in Nebraska, USA.</title>
        <authorList>
            <person name="Schachtman D."/>
        </authorList>
    </citation>
    <scope>NUCLEOTIDE SEQUENCE [LARGE SCALE GENOMIC DNA]</scope>
    <source>
        <strain evidence="1 2">1225</strain>
    </source>
</reference>
<evidence type="ECO:0000313" key="1">
    <source>
        <dbReference type="EMBL" id="TWF56667.1"/>
    </source>
</evidence>
<protein>
    <recommendedName>
        <fullName evidence="3">CYTH domain-containing protein</fullName>
    </recommendedName>
</protein>
<evidence type="ECO:0008006" key="3">
    <source>
        <dbReference type="Google" id="ProtNLM"/>
    </source>
</evidence>
<organism evidence="1 2">
    <name type="scientific">Neorhizobium alkalisoli</name>
    <dbReference type="NCBI Taxonomy" id="528178"/>
    <lineage>
        <taxon>Bacteria</taxon>
        <taxon>Pseudomonadati</taxon>
        <taxon>Pseudomonadota</taxon>
        <taxon>Alphaproteobacteria</taxon>
        <taxon>Hyphomicrobiales</taxon>
        <taxon>Rhizobiaceae</taxon>
        <taxon>Rhizobium/Agrobacterium group</taxon>
        <taxon>Neorhizobium</taxon>
    </lineage>
</organism>
<evidence type="ECO:0000313" key="2">
    <source>
        <dbReference type="Proteomes" id="UP000320653"/>
    </source>
</evidence>
<keyword evidence="2" id="KW-1185">Reference proteome</keyword>
<sequence>MDQAELSSRECKLTLRAERFSGNQQACRSQVAQFWEDAGRRLKPFGIATKGRLVADNADKQREIIFLDTEANTLYRRSDLVFRLRRKLGSNGDWEATLKFRHGDRLLAASQNFAARKRDEKDDAQEKFEEDVKLMPPADTPRFWALFSRSAKAEFDPGSLPRTVGDCLAPYDNVPQRDLPPKDTAVCTVRGLNITEHVFEDGKLDFGDFSAKCALILWWKKPDTLSPVAAEFSFRFDLDEVDEAVVRNAWTALSVLYGLPWIDLKGVTKTGLVYGSAEV</sequence>
<dbReference type="AlphaFoldDB" id="A0A561R219"/>